<dbReference type="InterPro" id="IPR003959">
    <property type="entry name" value="ATPase_AAA_core"/>
</dbReference>
<dbReference type="GO" id="GO:0005524">
    <property type="term" value="F:ATP binding"/>
    <property type="evidence" value="ECO:0007669"/>
    <property type="project" value="InterPro"/>
</dbReference>
<dbReference type="GO" id="GO:0016887">
    <property type="term" value="F:ATP hydrolysis activity"/>
    <property type="evidence" value="ECO:0007669"/>
    <property type="project" value="InterPro"/>
</dbReference>
<accession>A0A176RYJ4</accession>
<organism evidence="2 3">
    <name type="scientific">Candidatus Thiomargarita nelsonii</name>
    <dbReference type="NCBI Taxonomy" id="1003181"/>
    <lineage>
        <taxon>Bacteria</taxon>
        <taxon>Pseudomonadati</taxon>
        <taxon>Pseudomonadota</taxon>
        <taxon>Gammaproteobacteria</taxon>
        <taxon>Thiotrichales</taxon>
        <taxon>Thiotrichaceae</taxon>
        <taxon>Thiomargarita</taxon>
    </lineage>
</organism>
<dbReference type="Gene3D" id="3.40.50.300">
    <property type="entry name" value="P-loop containing nucleotide triphosphate hydrolases"/>
    <property type="match status" value="1"/>
</dbReference>
<evidence type="ECO:0000259" key="1">
    <source>
        <dbReference type="Pfam" id="PF13304"/>
    </source>
</evidence>
<keyword evidence="3" id="KW-1185">Reference proteome</keyword>
<evidence type="ECO:0000313" key="3">
    <source>
        <dbReference type="Proteomes" id="UP000076962"/>
    </source>
</evidence>
<feature type="non-terminal residue" evidence="2">
    <location>
        <position position="1"/>
    </location>
</feature>
<sequence length="56" mass="6171">SIIAIDEPELSLHVSWQRQLIRALCDCASGALPLFLFATHSSSIGAEFQDKWVELG</sequence>
<evidence type="ECO:0000313" key="2">
    <source>
        <dbReference type="EMBL" id="OAD20766.1"/>
    </source>
</evidence>
<name>A0A176RYJ4_9GAMM</name>
<dbReference type="Pfam" id="PF13304">
    <property type="entry name" value="AAA_21"/>
    <property type="match status" value="1"/>
</dbReference>
<gene>
    <name evidence="2" type="ORF">THIOM_003509</name>
</gene>
<dbReference type="EMBL" id="LUTY01002128">
    <property type="protein sequence ID" value="OAD20766.1"/>
    <property type="molecule type" value="Genomic_DNA"/>
</dbReference>
<comment type="caution">
    <text evidence="2">The sequence shown here is derived from an EMBL/GenBank/DDBJ whole genome shotgun (WGS) entry which is preliminary data.</text>
</comment>
<protein>
    <recommendedName>
        <fullName evidence="1">ATPase AAA-type core domain-containing protein</fullName>
    </recommendedName>
</protein>
<dbReference type="Proteomes" id="UP000076962">
    <property type="component" value="Unassembled WGS sequence"/>
</dbReference>
<dbReference type="InterPro" id="IPR027417">
    <property type="entry name" value="P-loop_NTPase"/>
</dbReference>
<dbReference type="AlphaFoldDB" id="A0A176RYJ4"/>
<reference evidence="2 3" key="1">
    <citation type="submission" date="2016-05" db="EMBL/GenBank/DDBJ databases">
        <title>Single-cell genome of chain-forming Candidatus Thiomargarita nelsonii and comparison to other large sulfur-oxidizing bacteria.</title>
        <authorList>
            <person name="Winkel M."/>
            <person name="Salman V."/>
            <person name="Woyke T."/>
            <person name="Schulz-Vogt H."/>
            <person name="Richter M."/>
            <person name="Flood B."/>
            <person name="Bailey J."/>
            <person name="Amann R."/>
            <person name="Mussmann M."/>
        </authorList>
    </citation>
    <scope>NUCLEOTIDE SEQUENCE [LARGE SCALE GENOMIC DNA]</scope>
    <source>
        <strain evidence="2 3">THI036</strain>
    </source>
</reference>
<proteinExistence type="predicted"/>
<feature type="domain" description="ATPase AAA-type core" evidence="1">
    <location>
        <begin position="1"/>
        <end position="43"/>
    </location>
</feature>
<dbReference type="PATRIC" id="fig|1003181.4.peg.4692"/>